<dbReference type="RefSeq" id="WP_344731768.1">
    <property type="nucleotide sequence ID" value="NZ_BAAAZH010000005.1"/>
</dbReference>
<comment type="subcellular location">
    <subcellularLocation>
        <location evidence="1">Cell membrane</location>
        <topology evidence="1">Multi-pass membrane protein</topology>
    </subcellularLocation>
</comment>
<proteinExistence type="inferred from homology"/>
<evidence type="ECO:0000256" key="4">
    <source>
        <dbReference type="ARBA" id="ARBA00022475"/>
    </source>
</evidence>
<accession>A0ABP7XBZ4</accession>
<dbReference type="Proteomes" id="UP001501495">
    <property type="component" value="Unassembled WGS sequence"/>
</dbReference>
<evidence type="ECO:0000256" key="8">
    <source>
        <dbReference type="SAM" id="Phobius"/>
    </source>
</evidence>
<dbReference type="EMBL" id="BAAAZH010000005">
    <property type="protein sequence ID" value="GAA4110871.1"/>
    <property type="molecule type" value="Genomic_DNA"/>
</dbReference>
<feature type="transmembrane region" description="Helical" evidence="8">
    <location>
        <begin position="20"/>
        <end position="40"/>
    </location>
</feature>
<organism evidence="9 10">
    <name type="scientific">Nocardioides fonticola</name>
    <dbReference type="NCBI Taxonomy" id="450363"/>
    <lineage>
        <taxon>Bacteria</taxon>
        <taxon>Bacillati</taxon>
        <taxon>Actinomycetota</taxon>
        <taxon>Actinomycetes</taxon>
        <taxon>Propionibacteriales</taxon>
        <taxon>Nocardioidaceae</taxon>
        <taxon>Nocardioides</taxon>
    </lineage>
</organism>
<keyword evidence="10" id="KW-1185">Reference proteome</keyword>
<evidence type="ECO:0000256" key="1">
    <source>
        <dbReference type="ARBA" id="ARBA00004651"/>
    </source>
</evidence>
<dbReference type="InterPro" id="IPR037294">
    <property type="entry name" value="ABC_BtuC-like"/>
</dbReference>
<evidence type="ECO:0000313" key="9">
    <source>
        <dbReference type="EMBL" id="GAA4110871.1"/>
    </source>
</evidence>
<comment type="similarity">
    <text evidence="2">Belongs to the binding-protein-dependent transport system permease family. FecCD subfamily.</text>
</comment>
<dbReference type="Pfam" id="PF01032">
    <property type="entry name" value="FecCD"/>
    <property type="match status" value="1"/>
</dbReference>
<feature type="transmembrane region" description="Helical" evidence="8">
    <location>
        <begin position="125"/>
        <end position="144"/>
    </location>
</feature>
<feature type="transmembrane region" description="Helical" evidence="8">
    <location>
        <begin position="156"/>
        <end position="175"/>
    </location>
</feature>
<keyword evidence="4" id="KW-1003">Cell membrane</keyword>
<feature type="transmembrane region" description="Helical" evidence="8">
    <location>
        <begin position="313"/>
        <end position="332"/>
    </location>
</feature>
<evidence type="ECO:0000256" key="7">
    <source>
        <dbReference type="ARBA" id="ARBA00023136"/>
    </source>
</evidence>
<protein>
    <submittedName>
        <fullName evidence="9">Iron chelate uptake ABC transporter family permease subunit</fullName>
    </submittedName>
</protein>
<evidence type="ECO:0000256" key="5">
    <source>
        <dbReference type="ARBA" id="ARBA00022692"/>
    </source>
</evidence>
<evidence type="ECO:0000256" key="6">
    <source>
        <dbReference type="ARBA" id="ARBA00022989"/>
    </source>
</evidence>
<gene>
    <name evidence="9" type="ORF">GCM10022215_06340</name>
</gene>
<sequence length="337" mass="33735">MSVVAIAPLRLPARVLRRTAVHAGLVAAVLAVGCLALMLGDYRLTVGQVLGALVGDPGPAHFVVVELRAPRWVLGVLVGLAFGVSGALFQTSLRNPLASPDVLGVSQGASAAAVATLLVGGASGWAMTAAAAGGGVLVGVLLYAVAWKQGTTGQRFVLSGIGVAYLAGSVVGYLLTRSDVRDAQAALTWMTGSLGQSSWQLVQVLGPVLLVLLPLAALLARGLDLLQLGDDRAASLGRRPEVVRGGAVLLGVLLASAATAAAGPVAFVAFAAAPIARRLLGDGTPGLAASGLVGVVLVTASDVVAQHLLPVDVPVGIVTGALGAPVLIWLLARRRTS</sequence>
<keyword evidence="6 8" id="KW-1133">Transmembrane helix</keyword>
<dbReference type="Gene3D" id="1.10.3470.10">
    <property type="entry name" value="ABC transporter involved in vitamin B12 uptake, BtuC"/>
    <property type="match status" value="1"/>
</dbReference>
<dbReference type="SUPFAM" id="SSF81345">
    <property type="entry name" value="ABC transporter involved in vitamin B12 uptake, BtuC"/>
    <property type="match status" value="1"/>
</dbReference>
<feature type="transmembrane region" description="Helical" evidence="8">
    <location>
        <begin position="247"/>
        <end position="273"/>
    </location>
</feature>
<keyword evidence="5 8" id="KW-0812">Transmembrane</keyword>
<feature type="transmembrane region" description="Helical" evidence="8">
    <location>
        <begin position="204"/>
        <end position="226"/>
    </location>
</feature>
<evidence type="ECO:0000313" key="10">
    <source>
        <dbReference type="Proteomes" id="UP001501495"/>
    </source>
</evidence>
<dbReference type="PANTHER" id="PTHR30472">
    <property type="entry name" value="FERRIC ENTEROBACTIN TRANSPORT SYSTEM PERMEASE PROTEIN"/>
    <property type="match status" value="1"/>
</dbReference>
<dbReference type="CDD" id="cd06550">
    <property type="entry name" value="TM_ABC_iron-siderophores_like"/>
    <property type="match status" value="1"/>
</dbReference>
<feature type="transmembrane region" description="Helical" evidence="8">
    <location>
        <begin position="101"/>
        <end position="119"/>
    </location>
</feature>
<reference evidence="10" key="1">
    <citation type="journal article" date="2019" name="Int. J. Syst. Evol. Microbiol.">
        <title>The Global Catalogue of Microorganisms (GCM) 10K type strain sequencing project: providing services to taxonomists for standard genome sequencing and annotation.</title>
        <authorList>
            <consortium name="The Broad Institute Genomics Platform"/>
            <consortium name="The Broad Institute Genome Sequencing Center for Infectious Disease"/>
            <person name="Wu L."/>
            <person name="Ma J."/>
        </authorList>
    </citation>
    <scope>NUCLEOTIDE SEQUENCE [LARGE SCALE GENOMIC DNA]</scope>
    <source>
        <strain evidence="10">JCM 16703</strain>
    </source>
</reference>
<feature type="transmembrane region" description="Helical" evidence="8">
    <location>
        <begin position="72"/>
        <end position="89"/>
    </location>
</feature>
<comment type="caution">
    <text evidence="9">The sequence shown here is derived from an EMBL/GenBank/DDBJ whole genome shotgun (WGS) entry which is preliminary data.</text>
</comment>
<name>A0ABP7XBZ4_9ACTN</name>
<dbReference type="PANTHER" id="PTHR30472:SF24">
    <property type="entry name" value="FERRIC ENTEROBACTIN TRANSPORT SYSTEM PERMEASE PROTEIN FEPG"/>
    <property type="match status" value="1"/>
</dbReference>
<keyword evidence="3" id="KW-0813">Transport</keyword>
<evidence type="ECO:0000256" key="3">
    <source>
        <dbReference type="ARBA" id="ARBA00022448"/>
    </source>
</evidence>
<evidence type="ECO:0000256" key="2">
    <source>
        <dbReference type="ARBA" id="ARBA00007935"/>
    </source>
</evidence>
<dbReference type="InterPro" id="IPR000522">
    <property type="entry name" value="ABC_transptr_permease_BtuC"/>
</dbReference>
<keyword evidence="7 8" id="KW-0472">Membrane</keyword>